<organism evidence="2 3">
    <name type="scientific">Myodes glareolus</name>
    <name type="common">Bank vole</name>
    <name type="synonym">Clethrionomys glareolus</name>
    <dbReference type="NCBI Taxonomy" id="447135"/>
    <lineage>
        <taxon>Eukaryota</taxon>
        <taxon>Metazoa</taxon>
        <taxon>Chordata</taxon>
        <taxon>Craniata</taxon>
        <taxon>Vertebrata</taxon>
        <taxon>Euteleostomi</taxon>
        <taxon>Mammalia</taxon>
        <taxon>Eutheria</taxon>
        <taxon>Euarchontoglires</taxon>
        <taxon>Glires</taxon>
        <taxon>Rodentia</taxon>
        <taxon>Myomorpha</taxon>
        <taxon>Muroidea</taxon>
        <taxon>Cricetidae</taxon>
        <taxon>Arvicolinae</taxon>
        <taxon>Myodes</taxon>
    </lineage>
</organism>
<feature type="region of interest" description="Disordered" evidence="1">
    <location>
        <begin position="84"/>
        <end position="103"/>
    </location>
</feature>
<dbReference type="AlphaFoldDB" id="A0AAW0H1I9"/>
<dbReference type="Proteomes" id="UP001488838">
    <property type="component" value="Unassembled WGS sequence"/>
</dbReference>
<feature type="compositionally biased region" description="Polar residues" evidence="1">
    <location>
        <begin position="87"/>
        <end position="98"/>
    </location>
</feature>
<reference evidence="2 3" key="1">
    <citation type="journal article" date="2023" name="bioRxiv">
        <title>Conserved and derived expression patterns and positive selection on dental genes reveal complex evolutionary context of ever-growing rodent molars.</title>
        <authorList>
            <person name="Calamari Z.T."/>
            <person name="Song A."/>
            <person name="Cohen E."/>
            <person name="Akter M."/>
            <person name="Roy R.D."/>
            <person name="Hallikas O."/>
            <person name="Christensen M.M."/>
            <person name="Li P."/>
            <person name="Marangoni P."/>
            <person name="Jernvall J."/>
            <person name="Klein O.D."/>
        </authorList>
    </citation>
    <scope>NUCLEOTIDE SEQUENCE [LARGE SCALE GENOMIC DNA]</scope>
    <source>
        <strain evidence="2">V071</strain>
    </source>
</reference>
<dbReference type="PANTHER" id="PTHR36128">
    <property type="entry name" value="COILED-COIL DOMAIN-CONTAINING PROTEIN 117"/>
    <property type="match status" value="1"/>
</dbReference>
<name>A0AAW0H1I9_MYOGA</name>
<protein>
    <submittedName>
        <fullName evidence="2">Uncharacterized protein</fullName>
    </submittedName>
</protein>
<evidence type="ECO:0000313" key="2">
    <source>
        <dbReference type="EMBL" id="KAK7795261.1"/>
    </source>
</evidence>
<sequence length="142" mass="15717">MAVLGQSFSGLLLSGSVDFLQLPPAFTGRAFPPGATDPNLTLHHENSLKREFDEVSTKKIIESMSHPSMEFVLWKPLPELFSEKPKPSSNPKNYIGKSQTKHAAVSTAFPQRTELLIEPQHTDTPLYQGLETAASIEEEIEL</sequence>
<dbReference type="PANTHER" id="PTHR36128:SF1">
    <property type="entry name" value="COILED-COIL DOMAIN-CONTAINING PROTEIN 117"/>
    <property type="match status" value="1"/>
</dbReference>
<keyword evidence="3" id="KW-1185">Reference proteome</keyword>
<proteinExistence type="predicted"/>
<evidence type="ECO:0000256" key="1">
    <source>
        <dbReference type="SAM" id="MobiDB-lite"/>
    </source>
</evidence>
<dbReference type="Pfam" id="PF15810">
    <property type="entry name" value="CCDC117"/>
    <property type="match status" value="1"/>
</dbReference>
<gene>
    <name evidence="2" type="ORF">U0070_007337</name>
</gene>
<dbReference type="EMBL" id="JBBHLL010002812">
    <property type="protein sequence ID" value="KAK7795261.1"/>
    <property type="molecule type" value="Genomic_DNA"/>
</dbReference>
<dbReference type="InterPro" id="IPR031630">
    <property type="entry name" value="CCDC117"/>
</dbReference>
<evidence type="ECO:0000313" key="3">
    <source>
        <dbReference type="Proteomes" id="UP001488838"/>
    </source>
</evidence>
<comment type="caution">
    <text evidence="2">The sequence shown here is derived from an EMBL/GenBank/DDBJ whole genome shotgun (WGS) entry which is preliminary data.</text>
</comment>
<accession>A0AAW0H1I9</accession>